<protein>
    <recommendedName>
        <fullName evidence="9">Amino acid permease/ SLC12A domain-containing protein</fullName>
    </recommendedName>
</protein>
<feature type="transmembrane region" description="Helical" evidence="6">
    <location>
        <begin position="44"/>
        <end position="72"/>
    </location>
</feature>
<evidence type="ECO:0000313" key="7">
    <source>
        <dbReference type="EMBL" id="GER98601.1"/>
    </source>
</evidence>
<dbReference type="PANTHER" id="PTHR47704:SF1">
    <property type="entry name" value="POTASSIUM TRANSPORTER KIMA"/>
    <property type="match status" value="1"/>
</dbReference>
<keyword evidence="4 6" id="KW-0472">Membrane</keyword>
<feature type="transmembrane region" description="Helical" evidence="6">
    <location>
        <begin position="154"/>
        <end position="173"/>
    </location>
</feature>
<dbReference type="GO" id="GO:0016020">
    <property type="term" value="C:membrane"/>
    <property type="evidence" value="ECO:0007669"/>
    <property type="project" value="UniProtKB-SubCell"/>
</dbReference>
<name>A0A5M3VSJ6_9ACTN</name>
<dbReference type="Proteomes" id="UP000334990">
    <property type="component" value="Unassembled WGS sequence"/>
</dbReference>
<evidence type="ECO:0000256" key="4">
    <source>
        <dbReference type="ARBA" id="ARBA00023136"/>
    </source>
</evidence>
<organism evidence="7 8">
    <name type="scientific">Acrocarpospora corrugata</name>
    <dbReference type="NCBI Taxonomy" id="35763"/>
    <lineage>
        <taxon>Bacteria</taxon>
        <taxon>Bacillati</taxon>
        <taxon>Actinomycetota</taxon>
        <taxon>Actinomycetes</taxon>
        <taxon>Streptosporangiales</taxon>
        <taxon>Streptosporangiaceae</taxon>
        <taxon>Acrocarpospora</taxon>
    </lineage>
</organism>
<feature type="region of interest" description="Disordered" evidence="5">
    <location>
        <begin position="261"/>
        <end position="301"/>
    </location>
</feature>
<dbReference type="Gene3D" id="1.20.1740.10">
    <property type="entry name" value="Amino acid/polyamine transporter I"/>
    <property type="match status" value="1"/>
</dbReference>
<evidence type="ECO:0000256" key="2">
    <source>
        <dbReference type="ARBA" id="ARBA00022692"/>
    </source>
</evidence>
<feature type="transmembrane region" description="Helical" evidence="6">
    <location>
        <begin position="93"/>
        <end position="112"/>
    </location>
</feature>
<evidence type="ECO:0000256" key="1">
    <source>
        <dbReference type="ARBA" id="ARBA00004141"/>
    </source>
</evidence>
<dbReference type="AlphaFoldDB" id="A0A5M3VSJ6"/>
<keyword evidence="2 6" id="KW-0812">Transmembrane</keyword>
<feature type="compositionally biased region" description="Low complexity" evidence="5">
    <location>
        <begin position="277"/>
        <end position="301"/>
    </location>
</feature>
<comment type="caution">
    <text evidence="7">The sequence shown here is derived from an EMBL/GenBank/DDBJ whole genome shotgun (WGS) entry which is preliminary data.</text>
</comment>
<accession>A0A5M3VSJ6</accession>
<evidence type="ECO:0000256" key="6">
    <source>
        <dbReference type="SAM" id="Phobius"/>
    </source>
</evidence>
<evidence type="ECO:0000256" key="5">
    <source>
        <dbReference type="SAM" id="MobiDB-lite"/>
    </source>
</evidence>
<dbReference type="EMBL" id="BLAD01000037">
    <property type="protein sequence ID" value="GER98601.1"/>
    <property type="molecule type" value="Genomic_DNA"/>
</dbReference>
<gene>
    <name evidence="7" type="ORF">Acor_06630</name>
</gene>
<feature type="transmembrane region" description="Helical" evidence="6">
    <location>
        <begin position="118"/>
        <end position="134"/>
    </location>
</feature>
<dbReference type="InterPro" id="IPR053153">
    <property type="entry name" value="APC_K+_Transporter"/>
</dbReference>
<reference evidence="7 8" key="1">
    <citation type="submission" date="2019-10" db="EMBL/GenBank/DDBJ databases">
        <title>Whole genome shotgun sequence of Acrocarpospora corrugata NBRC 13972.</title>
        <authorList>
            <person name="Ichikawa N."/>
            <person name="Kimura A."/>
            <person name="Kitahashi Y."/>
            <person name="Komaki H."/>
            <person name="Oguchi A."/>
        </authorList>
    </citation>
    <scope>NUCLEOTIDE SEQUENCE [LARGE SCALE GENOMIC DNA]</scope>
    <source>
        <strain evidence="7 8">NBRC 13972</strain>
    </source>
</reference>
<dbReference type="GO" id="GO:0022857">
    <property type="term" value="F:transmembrane transporter activity"/>
    <property type="evidence" value="ECO:0007669"/>
    <property type="project" value="InterPro"/>
</dbReference>
<proteinExistence type="predicted"/>
<evidence type="ECO:0000256" key="3">
    <source>
        <dbReference type="ARBA" id="ARBA00022989"/>
    </source>
</evidence>
<feature type="transmembrane region" description="Helical" evidence="6">
    <location>
        <begin position="179"/>
        <end position="197"/>
    </location>
</feature>
<keyword evidence="8" id="KW-1185">Reference proteome</keyword>
<dbReference type="InterPro" id="IPR002293">
    <property type="entry name" value="AA/rel_permease1"/>
</dbReference>
<sequence>MALGVLLAIMLIGIAALIEKFAIAPVEGVTVLAQVTQASLGDGPLFYLVQFATVILLALAANTSFGGLPVLAQLLAADNNLPHFFALRADRHVHRYGIAFLTVASAALLVLAEGEMNLRVPLFAIGVFVGFTLSQGGMVKHWVTARPAGGRWRAALNGFGALLTFLAAIVVTVSKFTEGGWLVVVTLPLMVLVMERINRSYARIGRRLEVGRTRCWPARCAAVPTWWCAGCGSGSRRDESAGFGEPQGVADVVEGETIEGLDGESGALDGRDGVTGGAAAAADPGPEGGRQPPGQGQDRPG</sequence>
<evidence type="ECO:0008006" key="9">
    <source>
        <dbReference type="Google" id="ProtNLM"/>
    </source>
</evidence>
<dbReference type="PANTHER" id="PTHR47704">
    <property type="entry name" value="POTASSIUM TRANSPORTER KIMA"/>
    <property type="match status" value="1"/>
</dbReference>
<comment type="subcellular location">
    <subcellularLocation>
        <location evidence="1">Membrane</location>
        <topology evidence="1">Multi-pass membrane protein</topology>
    </subcellularLocation>
</comment>
<dbReference type="Pfam" id="PF13520">
    <property type="entry name" value="AA_permease_2"/>
    <property type="match status" value="1"/>
</dbReference>
<keyword evidence="3 6" id="KW-1133">Transmembrane helix</keyword>
<evidence type="ECO:0000313" key="8">
    <source>
        <dbReference type="Proteomes" id="UP000334990"/>
    </source>
</evidence>